<evidence type="ECO:0000313" key="7">
    <source>
        <dbReference type="Proteomes" id="UP000242875"/>
    </source>
</evidence>
<proteinExistence type="predicted"/>
<name>A0A261XYR5_9FUNG</name>
<dbReference type="InterPro" id="IPR013083">
    <property type="entry name" value="Znf_RING/FYVE/PHD"/>
</dbReference>
<feature type="compositionally biased region" description="Acidic residues" evidence="4">
    <location>
        <begin position="106"/>
        <end position="118"/>
    </location>
</feature>
<evidence type="ECO:0000313" key="6">
    <source>
        <dbReference type="EMBL" id="OZJ03500.1"/>
    </source>
</evidence>
<evidence type="ECO:0000259" key="5">
    <source>
        <dbReference type="SMART" id="SM00249"/>
    </source>
</evidence>
<feature type="region of interest" description="Disordered" evidence="4">
    <location>
        <begin position="243"/>
        <end position="322"/>
    </location>
</feature>
<feature type="compositionally biased region" description="Basic residues" evidence="4">
    <location>
        <begin position="406"/>
        <end position="417"/>
    </location>
</feature>
<dbReference type="InterPro" id="IPR011011">
    <property type="entry name" value="Znf_FYVE_PHD"/>
</dbReference>
<dbReference type="GO" id="GO:0008270">
    <property type="term" value="F:zinc ion binding"/>
    <property type="evidence" value="ECO:0007669"/>
    <property type="project" value="UniProtKB-KW"/>
</dbReference>
<keyword evidence="7" id="KW-1185">Reference proteome</keyword>
<dbReference type="AlphaFoldDB" id="A0A261XYR5"/>
<organism evidence="6 7">
    <name type="scientific">Bifiguratus adelaidae</name>
    <dbReference type="NCBI Taxonomy" id="1938954"/>
    <lineage>
        <taxon>Eukaryota</taxon>
        <taxon>Fungi</taxon>
        <taxon>Fungi incertae sedis</taxon>
        <taxon>Mucoromycota</taxon>
        <taxon>Mucoromycotina</taxon>
        <taxon>Endogonomycetes</taxon>
        <taxon>Endogonales</taxon>
        <taxon>Endogonales incertae sedis</taxon>
        <taxon>Bifiguratus</taxon>
    </lineage>
</organism>
<gene>
    <name evidence="6" type="ORF">BZG36_05049</name>
</gene>
<feature type="compositionally biased region" description="Basic residues" evidence="4">
    <location>
        <begin position="91"/>
        <end position="101"/>
    </location>
</feature>
<keyword evidence="1" id="KW-0479">Metal-binding</keyword>
<feature type="compositionally biased region" description="Polar residues" evidence="4">
    <location>
        <begin position="64"/>
        <end position="87"/>
    </location>
</feature>
<feature type="domain" description="Zinc finger PHD-type" evidence="5">
    <location>
        <begin position="803"/>
        <end position="845"/>
    </location>
</feature>
<feature type="compositionally biased region" description="Polar residues" evidence="4">
    <location>
        <begin position="275"/>
        <end position="285"/>
    </location>
</feature>
<feature type="region of interest" description="Disordered" evidence="4">
    <location>
        <begin position="581"/>
        <end position="634"/>
    </location>
</feature>
<feature type="region of interest" description="Disordered" evidence="4">
    <location>
        <begin position="768"/>
        <end position="794"/>
    </location>
</feature>
<accession>A0A261XYR5</accession>
<dbReference type="SMART" id="SM00249">
    <property type="entry name" value="PHD"/>
    <property type="match status" value="1"/>
</dbReference>
<dbReference type="InterPro" id="IPR019786">
    <property type="entry name" value="Zinc_finger_PHD-type_CS"/>
</dbReference>
<evidence type="ECO:0000256" key="4">
    <source>
        <dbReference type="SAM" id="MobiDB-lite"/>
    </source>
</evidence>
<protein>
    <recommendedName>
        <fullName evidence="5">Zinc finger PHD-type domain-containing protein</fullName>
    </recommendedName>
</protein>
<sequence length="952" mass="104753">MNYAQLMSAAMEDEPRNPSLVPARHEIASTGLLEADERPLTPPPTQSRHGSQPHHYQNDAHHFQQGTKPVSPLTPTARTNRNNTCYTTPIGRRRLSSFKGRRRDENDEWSSDDENDEDATFQEFSASFATSPTSRFSYSNLPTASSKHYSPATKKLRRDADEESKVTAYRNVMPSKDDTEVMLSDLSSVGSSLSPLSSEADLGASEIPSTAKFTLRGESTDTEITTAQLDADLHVGCNDGRELEETVQEPTRCEYDARGPQPCTSTPKALEIGSKSASRSRTGQTSKRKIPKSHAKSAHKEDASKKPTHHQQPTETIFLTPTSNRTFQAFESDKNIEPIKRTLSFVNVCAIAGDDDAGVNLLSIKSDGVRRERWQSTVADDDSVTNDDALRAFADSTPERRSHRERERRRNRHKKGIPTHNRTEDNWCPLTDLLNSGVRPLGGTMSMVLDRQNTVGIRQAEIIEMRNKLGENAPKSVKYRGFDGFPNLSEFTSRPRQSILARTCRQIWDSQHTRLPACEATSNAVEAAGSAQRVRTLGAILQARLQKAMHSIDTERFQKGSTVSTDESPRSVSIASAIDTLSRPRSPPMAAKVKGWGSRIGNGRSLSTPPSLPEKLHTHTDAPNLTPSKSREPQLSCAIPPQFNVSVISSIATPAELKARQFAMSMGGKVKPIVAKNADLFQCENCIALRGKKGRSRDLCSHCRSKTAGRPILPRPLPQTLQVETTPTLARSITSSENMPTAELVSQIYPFAATCDNAGGYTSLQRITSSSRLPETSKDTDSNENQASEGSDKDTDYGEYTIRCVCNETSEDVDMVQCDICDSWLHIPCVAFDKNADMFICIFCTPAADKPELVSELVSQSDFLWDLTDTLEGEKSGFADVDVWLQHPEAFWNVTSTEAANLPSLALTSGLDFDPTSDLALDTDLMTQYSFQLDGDVKDMLGANASPSLSLL</sequence>
<evidence type="ECO:0000256" key="2">
    <source>
        <dbReference type="ARBA" id="ARBA00022771"/>
    </source>
</evidence>
<dbReference type="SUPFAM" id="SSF57903">
    <property type="entry name" value="FYVE/PHD zinc finger"/>
    <property type="match status" value="1"/>
</dbReference>
<comment type="caution">
    <text evidence="6">The sequence shown here is derived from an EMBL/GenBank/DDBJ whole genome shotgun (WGS) entry which is preliminary data.</text>
</comment>
<keyword evidence="3" id="KW-0862">Zinc</keyword>
<dbReference type="PROSITE" id="PS01359">
    <property type="entry name" value="ZF_PHD_1"/>
    <property type="match status" value="1"/>
</dbReference>
<evidence type="ECO:0000256" key="1">
    <source>
        <dbReference type="ARBA" id="ARBA00022723"/>
    </source>
</evidence>
<evidence type="ECO:0000256" key="3">
    <source>
        <dbReference type="ARBA" id="ARBA00022833"/>
    </source>
</evidence>
<reference evidence="6 7" key="1">
    <citation type="journal article" date="2017" name="Mycologia">
        <title>Bifiguratus adelaidae, gen. et sp. nov., a new member of Mucoromycotina in endophytic and soil-dwelling habitats.</title>
        <authorList>
            <person name="Torres-Cruz T.J."/>
            <person name="Billingsley Tobias T.L."/>
            <person name="Almatruk M."/>
            <person name="Hesse C."/>
            <person name="Kuske C.R."/>
            <person name="Desiro A."/>
            <person name="Benucci G.M."/>
            <person name="Bonito G."/>
            <person name="Stajich J.E."/>
            <person name="Dunlap C."/>
            <person name="Arnold A.E."/>
            <person name="Porras-Alfaro A."/>
        </authorList>
    </citation>
    <scope>NUCLEOTIDE SEQUENCE [LARGE SCALE GENOMIC DNA]</scope>
    <source>
        <strain evidence="6 7">AZ0501</strain>
    </source>
</reference>
<feature type="region of interest" description="Disordered" evidence="4">
    <location>
        <begin position="143"/>
        <end position="162"/>
    </location>
</feature>
<feature type="compositionally biased region" description="Basic residues" evidence="4">
    <location>
        <begin position="286"/>
        <end position="297"/>
    </location>
</feature>
<feature type="region of interest" description="Disordered" evidence="4">
    <location>
        <begin position="1"/>
        <end position="118"/>
    </location>
</feature>
<dbReference type="InterPro" id="IPR001965">
    <property type="entry name" value="Znf_PHD"/>
</dbReference>
<dbReference type="Gene3D" id="3.30.40.10">
    <property type="entry name" value="Zinc/RING finger domain, C3HC4 (zinc finger)"/>
    <property type="match status" value="1"/>
</dbReference>
<feature type="compositionally biased region" description="Polar residues" evidence="4">
    <location>
        <begin position="310"/>
        <end position="322"/>
    </location>
</feature>
<dbReference type="OrthoDB" id="1928087at2759"/>
<keyword evidence="2" id="KW-0863">Zinc-finger</keyword>
<feature type="region of interest" description="Disordered" evidence="4">
    <location>
        <begin position="376"/>
        <end position="422"/>
    </location>
</feature>
<dbReference type="Proteomes" id="UP000242875">
    <property type="component" value="Unassembled WGS sequence"/>
</dbReference>
<dbReference type="EMBL" id="MVBO01000082">
    <property type="protein sequence ID" value="OZJ03500.1"/>
    <property type="molecule type" value="Genomic_DNA"/>
</dbReference>